<dbReference type="InterPro" id="IPR025962">
    <property type="entry name" value="SdpI/YhfL"/>
</dbReference>
<proteinExistence type="predicted"/>
<dbReference type="Proteomes" id="UP000612352">
    <property type="component" value="Unassembled WGS sequence"/>
</dbReference>
<keyword evidence="1" id="KW-0472">Membrane</keyword>
<keyword evidence="1" id="KW-0812">Transmembrane</keyword>
<feature type="transmembrane region" description="Helical" evidence="1">
    <location>
        <begin position="84"/>
        <end position="106"/>
    </location>
</feature>
<organism evidence="2 3">
    <name type="scientific">Brachybacterium halotolerans</name>
    <dbReference type="NCBI Taxonomy" id="2795215"/>
    <lineage>
        <taxon>Bacteria</taxon>
        <taxon>Bacillati</taxon>
        <taxon>Actinomycetota</taxon>
        <taxon>Actinomycetes</taxon>
        <taxon>Micrococcales</taxon>
        <taxon>Dermabacteraceae</taxon>
        <taxon>Brachybacterium</taxon>
    </lineage>
</organism>
<evidence type="ECO:0000256" key="1">
    <source>
        <dbReference type="SAM" id="Phobius"/>
    </source>
</evidence>
<sequence>MVSIVVGILFALLGVSFVTLAAMGATGSVPPNYWFGYRLPSVAASRSAWARGHRAAAIPSLLGGVSCLLGAAGLVFFSSTDDEIAAWALASAFALLFFTTIGAFTAHHAARRTS</sequence>
<evidence type="ECO:0000313" key="2">
    <source>
        <dbReference type="EMBL" id="MBK0332070.1"/>
    </source>
</evidence>
<protein>
    <submittedName>
        <fullName evidence="2">SdpI family protein</fullName>
    </submittedName>
</protein>
<gene>
    <name evidence="2" type="ORF">I8D64_11735</name>
</gene>
<keyword evidence="1" id="KW-1133">Transmembrane helix</keyword>
<keyword evidence="3" id="KW-1185">Reference proteome</keyword>
<accession>A0ABS1BBQ5</accession>
<comment type="caution">
    <text evidence="2">The sequence shown here is derived from an EMBL/GenBank/DDBJ whole genome shotgun (WGS) entry which is preliminary data.</text>
</comment>
<evidence type="ECO:0000313" key="3">
    <source>
        <dbReference type="Proteomes" id="UP000612352"/>
    </source>
</evidence>
<dbReference type="EMBL" id="JAEDAJ010000006">
    <property type="protein sequence ID" value="MBK0332070.1"/>
    <property type="molecule type" value="Genomic_DNA"/>
</dbReference>
<dbReference type="Pfam" id="PF13630">
    <property type="entry name" value="SdpI"/>
    <property type="match status" value="1"/>
</dbReference>
<name>A0ABS1BBQ5_9MICO</name>
<reference evidence="2 3" key="1">
    <citation type="submission" date="2020-12" db="EMBL/GenBank/DDBJ databases">
        <title>Brachybacterium sp. MASK1Z-5, whole genome shotgun sequence.</title>
        <authorList>
            <person name="Tuo L."/>
        </authorList>
    </citation>
    <scope>NUCLEOTIDE SEQUENCE [LARGE SCALE GENOMIC DNA]</scope>
    <source>
        <strain evidence="2 3">MASK1Z-5</strain>
    </source>
</reference>
<feature type="transmembrane region" description="Helical" evidence="1">
    <location>
        <begin position="56"/>
        <end position="78"/>
    </location>
</feature>